<dbReference type="InterPro" id="IPR015421">
    <property type="entry name" value="PyrdxlP-dep_Trfase_major"/>
</dbReference>
<evidence type="ECO:0000256" key="2">
    <source>
        <dbReference type="ARBA" id="ARBA00009077"/>
    </source>
</evidence>
<keyword evidence="4 5" id="KW-0663">Pyridoxal phosphate</keyword>
<dbReference type="GO" id="GO:0071269">
    <property type="term" value="P:L-homocysteine biosynthetic process"/>
    <property type="evidence" value="ECO:0007669"/>
    <property type="project" value="TreeGrafter"/>
</dbReference>
<dbReference type="GO" id="GO:0005737">
    <property type="term" value="C:cytoplasm"/>
    <property type="evidence" value="ECO:0007669"/>
    <property type="project" value="TreeGrafter"/>
</dbReference>
<evidence type="ECO:0000256" key="4">
    <source>
        <dbReference type="ARBA" id="ARBA00022898"/>
    </source>
</evidence>
<reference evidence="7" key="1">
    <citation type="journal article" date="2021" name="PeerJ">
        <title>Extensive microbial diversity within the chicken gut microbiome revealed by metagenomics and culture.</title>
        <authorList>
            <person name="Gilroy R."/>
            <person name="Ravi A."/>
            <person name="Getino M."/>
            <person name="Pursley I."/>
            <person name="Horton D.L."/>
            <person name="Alikhan N.F."/>
            <person name="Baker D."/>
            <person name="Gharbi K."/>
            <person name="Hall N."/>
            <person name="Watson M."/>
            <person name="Adriaenssens E.M."/>
            <person name="Foster-Nyarko E."/>
            <person name="Jarju S."/>
            <person name="Secka A."/>
            <person name="Antonio M."/>
            <person name="Oren A."/>
            <person name="Chaudhuri R.R."/>
            <person name="La Ragione R."/>
            <person name="Hildebrand F."/>
            <person name="Pallen M.J."/>
        </authorList>
    </citation>
    <scope>NUCLEOTIDE SEQUENCE</scope>
    <source>
        <strain evidence="7">ChiSjej2B20-11307</strain>
    </source>
</reference>
<dbReference type="InterPro" id="IPR006235">
    <property type="entry name" value="OAc-hSer/O-AcSer_sulfhydrylase"/>
</dbReference>
<dbReference type="GO" id="GO:0019346">
    <property type="term" value="P:transsulfuration"/>
    <property type="evidence" value="ECO:0007669"/>
    <property type="project" value="InterPro"/>
</dbReference>
<dbReference type="GO" id="GO:0004124">
    <property type="term" value="F:cysteine synthase activity"/>
    <property type="evidence" value="ECO:0007669"/>
    <property type="project" value="TreeGrafter"/>
</dbReference>
<proteinExistence type="inferred from homology"/>
<comment type="cofactor">
    <cofactor evidence="1 6">
        <name>pyridoxal 5'-phosphate</name>
        <dbReference type="ChEBI" id="CHEBI:597326"/>
    </cofactor>
</comment>
<dbReference type="FunFam" id="3.40.640.10:FF:000035">
    <property type="entry name" value="O-succinylhomoserine sulfhydrylase"/>
    <property type="match status" value="1"/>
</dbReference>
<dbReference type="EMBL" id="DXAK01000008">
    <property type="protein sequence ID" value="HJA05876.1"/>
    <property type="molecule type" value="Genomic_DNA"/>
</dbReference>
<protein>
    <submittedName>
        <fullName evidence="7">O-acetylhomoserine aminocarboxypropyltransferase/cysteine synthase</fullName>
    </submittedName>
</protein>
<evidence type="ECO:0000256" key="5">
    <source>
        <dbReference type="PIRSR" id="PIRSR001434-2"/>
    </source>
</evidence>
<evidence type="ECO:0000313" key="7">
    <source>
        <dbReference type="EMBL" id="HJA05876.1"/>
    </source>
</evidence>
<dbReference type="SUPFAM" id="SSF53383">
    <property type="entry name" value="PLP-dependent transferases"/>
    <property type="match status" value="1"/>
</dbReference>
<dbReference type="Proteomes" id="UP000824223">
    <property type="component" value="Unassembled WGS sequence"/>
</dbReference>
<comment type="caution">
    <text evidence="7">The sequence shown here is derived from an EMBL/GenBank/DDBJ whole genome shotgun (WGS) entry which is preliminary data.</text>
</comment>
<organism evidence="7 8">
    <name type="scientific">Candidatus Mediterraneibacter pullicola</name>
    <dbReference type="NCBI Taxonomy" id="2838682"/>
    <lineage>
        <taxon>Bacteria</taxon>
        <taxon>Bacillati</taxon>
        <taxon>Bacillota</taxon>
        <taxon>Clostridia</taxon>
        <taxon>Lachnospirales</taxon>
        <taxon>Lachnospiraceae</taxon>
        <taxon>Mediterraneibacter</taxon>
    </lineage>
</organism>
<comment type="similarity">
    <text evidence="2 6">Belongs to the trans-sulfuration enzymes family.</text>
</comment>
<evidence type="ECO:0000256" key="1">
    <source>
        <dbReference type="ARBA" id="ARBA00001933"/>
    </source>
</evidence>
<accession>A0A9D2H916</accession>
<evidence type="ECO:0000256" key="6">
    <source>
        <dbReference type="RuleBase" id="RU362118"/>
    </source>
</evidence>
<dbReference type="Gene3D" id="3.40.640.10">
    <property type="entry name" value="Type I PLP-dependent aspartate aminotransferase-like (Major domain)"/>
    <property type="match status" value="1"/>
</dbReference>
<dbReference type="GO" id="GO:0006535">
    <property type="term" value="P:cysteine biosynthetic process from serine"/>
    <property type="evidence" value="ECO:0007669"/>
    <property type="project" value="TreeGrafter"/>
</dbReference>
<dbReference type="Gene3D" id="3.90.1150.10">
    <property type="entry name" value="Aspartate Aminotransferase, domain 1"/>
    <property type="match status" value="1"/>
</dbReference>
<evidence type="ECO:0000313" key="8">
    <source>
        <dbReference type="Proteomes" id="UP000824223"/>
    </source>
</evidence>
<dbReference type="Pfam" id="PF01053">
    <property type="entry name" value="Cys_Met_Meta_PP"/>
    <property type="match status" value="1"/>
</dbReference>
<dbReference type="PANTHER" id="PTHR43797">
    <property type="entry name" value="HOMOCYSTEINE/CYSTEINE SYNTHASE"/>
    <property type="match status" value="1"/>
</dbReference>
<evidence type="ECO:0000256" key="3">
    <source>
        <dbReference type="ARBA" id="ARBA00022679"/>
    </source>
</evidence>
<name>A0A9D2H916_9FIRM</name>
<gene>
    <name evidence="7" type="ORF">H9798_01830</name>
</gene>
<dbReference type="InterPro" id="IPR000277">
    <property type="entry name" value="Cys/Met-Metab_PyrdxlP-dep_enz"/>
</dbReference>
<dbReference type="NCBIfam" id="TIGR01326">
    <property type="entry name" value="OAH_OAS_sulfhy"/>
    <property type="match status" value="1"/>
</dbReference>
<dbReference type="InterPro" id="IPR015424">
    <property type="entry name" value="PyrdxlP-dep_Trfase"/>
</dbReference>
<dbReference type="PROSITE" id="PS00868">
    <property type="entry name" value="CYS_MET_METAB_PP"/>
    <property type="match status" value="1"/>
</dbReference>
<keyword evidence="3" id="KW-0808">Transferase</keyword>
<sequence>MRKDWRFETLQLHAGQEQPDPATDARAVPIYQTTSYVFKNCQNAADRFSLADTGNIYGRLTNPTQQIFEERIAALEGGSAALAVASGAAAITYTFQNLAKSGDHIVASKYIYGGSYNLLEHTLRAQGITTTFVDPDKEGGFEAAIQENTKAFFVESIGNPNANLADIQKIADVAHAHGIVLVVDSTFATPYLLRPFEHGADIVVHSATKFIGGHGTALGGVIVERGTFDWVASGRYPQLTEPDPSYHGVRFSEAAGAAAFVTRIRAVLLRDMGASAAPLHAFLFLQGLETLSLRVERHVGNTLKVVKFLKDHPKVSRVNHPSLEDSPYHKLYKKYFPHGGASIFTFEINGTEKDAKKFIDRLEIFSLLANVADVKSLVIHPASTTHSQMTAEELKNSGIRPNSVRVSIGTEHIEDLLADLEQAFEEI</sequence>
<dbReference type="AlphaFoldDB" id="A0A9D2H916"/>
<dbReference type="PIRSF" id="PIRSF001434">
    <property type="entry name" value="CGS"/>
    <property type="match status" value="1"/>
</dbReference>
<dbReference type="PANTHER" id="PTHR43797:SF2">
    <property type="entry name" value="HOMOCYSTEINE_CYSTEINE SYNTHASE"/>
    <property type="match status" value="1"/>
</dbReference>
<dbReference type="CDD" id="cd00614">
    <property type="entry name" value="CGS_like"/>
    <property type="match status" value="1"/>
</dbReference>
<dbReference type="InterPro" id="IPR054542">
    <property type="entry name" value="Cys_met_metab_PP"/>
</dbReference>
<dbReference type="InterPro" id="IPR015422">
    <property type="entry name" value="PyrdxlP-dep_Trfase_small"/>
</dbReference>
<dbReference type="GO" id="GO:0003961">
    <property type="term" value="F:O-acetylhomoserine aminocarboxypropyltransferase activity"/>
    <property type="evidence" value="ECO:0007669"/>
    <property type="project" value="TreeGrafter"/>
</dbReference>
<reference evidence="7" key="2">
    <citation type="submission" date="2021-04" db="EMBL/GenBank/DDBJ databases">
        <authorList>
            <person name="Gilroy R."/>
        </authorList>
    </citation>
    <scope>NUCLEOTIDE SEQUENCE</scope>
    <source>
        <strain evidence="7">ChiSjej2B20-11307</strain>
    </source>
</reference>
<dbReference type="GO" id="GO:0030170">
    <property type="term" value="F:pyridoxal phosphate binding"/>
    <property type="evidence" value="ECO:0007669"/>
    <property type="project" value="InterPro"/>
</dbReference>
<feature type="modified residue" description="N6-(pyridoxal phosphate)lysine" evidence="5">
    <location>
        <position position="209"/>
    </location>
</feature>